<protein>
    <submittedName>
        <fullName evidence="2">Uncharacterized protein</fullName>
    </submittedName>
</protein>
<keyword evidence="3" id="KW-1185">Reference proteome</keyword>
<comment type="caution">
    <text evidence="2">The sequence shown here is derived from an EMBL/GenBank/DDBJ whole genome shotgun (WGS) entry which is preliminary data.</text>
</comment>
<evidence type="ECO:0000313" key="2">
    <source>
        <dbReference type="EMBL" id="GFH19389.1"/>
    </source>
</evidence>
<feature type="compositionally biased region" description="Low complexity" evidence="1">
    <location>
        <begin position="74"/>
        <end position="84"/>
    </location>
</feature>
<reference evidence="2 3" key="1">
    <citation type="submission" date="2020-02" db="EMBL/GenBank/DDBJ databases">
        <title>Draft genome sequence of Haematococcus lacustris strain NIES-144.</title>
        <authorList>
            <person name="Morimoto D."/>
            <person name="Nakagawa S."/>
            <person name="Yoshida T."/>
            <person name="Sawayama S."/>
        </authorList>
    </citation>
    <scope>NUCLEOTIDE SEQUENCE [LARGE SCALE GENOMIC DNA]</scope>
    <source>
        <strain evidence="2 3">NIES-144</strain>
    </source>
</reference>
<dbReference type="EMBL" id="BLLF01001454">
    <property type="protein sequence ID" value="GFH19389.1"/>
    <property type="molecule type" value="Genomic_DNA"/>
</dbReference>
<proteinExistence type="predicted"/>
<feature type="region of interest" description="Disordered" evidence="1">
    <location>
        <begin position="1"/>
        <end position="31"/>
    </location>
</feature>
<feature type="compositionally biased region" description="Acidic residues" evidence="1">
    <location>
        <begin position="86"/>
        <end position="95"/>
    </location>
</feature>
<feature type="region of interest" description="Disordered" evidence="1">
    <location>
        <begin position="117"/>
        <end position="136"/>
    </location>
</feature>
<feature type="compositionally biased region" description="Gly residues" evidence="1">
    <location>
        <begin position="17"/>
        <end position="26"/>
    </location>
</feature>
<evidence type="ECO:0000313" key="3">
    <source>
        <dbReference type="Proteomes" id="UP000485058"/>
    </source>
</evidence>
<organism evidence="2 3">
    <name type="scientific">Haematococcus lacustris</name>
    <name type="common">Green alga</name>
    <name type="synonym">Haematococcus pluvialis</name>
    <dbReference type="NCBI Taxonomy" id="44745"/>
    <lineage>
        <taxon>Eukaryota</taxon>
        <taxon>Viridiplantae</taxon>
        <taxon>Chlorophyta</taxon>
        <taxon>core chlorophytes</taxon>
        <taxon>Chlorophyceae</taxon>
        <taxon>CS clade</taxon>
        <taxon>Chlamydomonadales</taxon>
        <taxon>Haematococcaceae</taxon>
        <taxon>Haematococcus</taxon>
    </lineage>
</organism>
<dbReference type="Proteomes" id="UP000485058">
    <property type="component" value="Unassembled WGS sequence"/>
</dbReference>
<name>A0A699ZIP5_HAELA</name>
<sequence length="136" mass="14379">MGGWVRNGSLEGPEQAGSGGEGGQGEGMQRNDARCGRFASCTTSHCALKKDLKPAVVAYLKRLGMLHGAGAGLGPALSSRGAASDNGEEDAPQGDEDWRNPACEVCGRRYPHQHVKAIYSEHRHQSGDASEDDDEE</sequence>
<feature type="region of interest" description="Disordered" evidence="1">
    <location>
        <begin position="70"/>
        <end position="102"/>
    </location>
</feature>
<evidence type="ECO:0000256" key="1">
    <source>
        <dbReference type="SAM" id="MobiDB-lite"/>
    </source>
</evidence>
<gene>
    <name evidence="2" type="ORF">HaLaN_16330</name>
</gene>
<accession>A0A699ZIP5</accession>
<dbReference type="AlphaFoldDB" id="A0A699ZIP5"/>